<sequence length="298" mass="33758">MRRSVERLLGTYFFESGLPVYVNRARETFEMLEHTHDFIELTYVSEGSGVHYIGEENLRVSRGDVFFIPVGVPHVFRPAAPGRGRELIVYNCIFPAGYLQELETKFPEAAALLAAFREPDRPWCRLRDPGEFRGWFKELYLEYAARRPGREAMLAALIVRMLIALHRQLPSEAAPPQEKTPRGAGPSIDDAVRRIEEGYAEAPTLKELALQAGLGERQFSRLFARRTGMNFSAFLQNTRIEAACELLTASNLGIPQIAAAVGYGDLKFFHRLFKRKTGITPLAYRRKAGQRQIPDGER</sequence>
<dbReference type="InterPro" id="IPR018062">
    <property type="entry name" value="HTH_AraC-typ_CS"/>
</dbReference>
<dbReference type="Proteomes" id="UP000800303">
    <property type="component" value="Unassembled WGS sequence"/>
</dbReference>
<protein>
    <submittedName>
        <fullName evidence="5">AraC family transcriptional regulator</fullName>
    </submittedName>
</protein>
<gene>
    <name evidence="5" type="ORF">GYN08_16805</name>
</gene>
<evidence type="ECO:0000313" key="5">
    <source>
        <dbReference type="EMBL" id="NGZ76968.1"/>
    </source>
</evidence>
<dbReference type="Pfam" id="PF02311">
    <property type="entry name" value="AraC_binding"/>
    <property type="match status" value="1"/>
</dbReference>
<dbReference type="InterPro" id="IPR014710">
    <property type="entry name" value="RmlC-like_jellyroll"/>
</dbReference>
<evidence type="ECO:0000313" key="6">
    <source>
        <dbReference type="Proteomes" id="UP000800303"/>
    </source>
</evidence>
<feature type="domain" description="HTH araC/xylS-type" evidence="4">
    <location>
        <begin position="189"/>
        <end position="287"/>
    </location>
</feature>
<dbReference type="PROSITE" id="PS00041">
    <property type="entry name" value="HTH_ARAC_FAMILY_1"/>
    <property type="match status" value="1"/>
</dbReference>
<dbReference type="Gene3D" id="2.60.120.10">
    <property type="entry name" value="Jelly Rolls"/>
    <property type="match status" value="1"/>
</dbReference>
<keyword evidence="3" id="KW-0804">Transcription</keyword>
<organism evidence="5 6">
    <name type="scientific">Saccharibacillus alkalitolerans</name>
    <dbReference type="NCBI Taxonomy" id="2705290"/>
    <lineage>
        <taxon>Bacteria</taxon>
        <taxon>Bacillati</taxon>
        <taxon>Bacillota</taxon>
        <taxon>Bacilli</taxon>
        <taxon>Bacillales</taxon>
        <taxon>Paenibacillaceae</taxon>
        <taxon>Saccharibacillus</taxon>
    </lineage>
</organism>
<keyword evidence="2" id="KW-0238">DNA-binding</keyword>
<keyword evidence="6" id="KW-1185">Reference proteome</keyword>
<dbReference type="InterPro" id="IPR020449">
    <property type="entry name" value="Tscrpt_reg_AraC-type_HTH"/>
</dbReference>
<dbReference type="InterPro" id="IPR003313">
    <property type="entry name" value="AraC-bd"/>
</dbReference>
<evidence type="ECO:0000256" key="1">
    <source>
        <dbReference type="ARBA" id="ARBA00023015"/>
    </source>
</evidence>
<dbReference type="EMBL" id="JAAFGS010000006">
    <property type="protein sequence ID" value="NGZ76968.1"/>
    <property type="molecule type" value="Genomic_DNA"/>
</dbReference>
<dbReference type="InterPro" id="IPR018060">
    <property type="entry name" value="HTH_AraC"/>
</dbReference>
<evidence type="ECO:0000256" key="3">
    <source>
        <dbReference type="ARBA" id="ARBA00023163"/>
    </source>
</evidence>
<dbReference type="InterPro" id="IPR037923">
    <property type="entry name" value="HTH-like"/>
</dbReference>
<keyword evidence="1" id="KW-0805">Transcription regulation</keyword>
<dbReference type="InterPro" id="IPR009057">
    <property type="entry name" value="Homeodomain-like_sf"/>
</dbReference>
<dbReference type="RefSeq" id="WP_166276464.1">
    <property type="nucleotide sequence ID" value="NZ_JAAFGS010000006.1"/>
</dbReference>
<evidence type="ECO:0000259" key="4">
    <source>
        <dbReference type="PROSITE" id="PS01124"/>
    </source>
</evidence>
<name>A0ABX0FBN9_9BACL</name>
<dbReference type="PROSITE" id="PS01124">
    <property type="entry name" value="HTH_ARAC_FAMILY_2"/>
    <property type="match status" value="1"/>
</dbReference>
<dbReference type="SUPFAM" id="SSF46689">
    <property type="entry name" value="Homeodomain-like"/>
    <property type="match status" value="2"/>
</dbReference>
<dbReference type="PANTHER" id="PTHR43280">
    <property type="entry name" value="ARAC-FAMILY TRANSCRIPTIONAL REGULATOR"/>
    <property type="match status" value="1"/>
</dbReference>
<comment type="caution">
    <text evidence="5">The sequence shown here is derived from an EMBL/GenBank/DDBJ whole genome shotgun (WGS) entry which is preliminary data.</text>
</comment>
<proteinExistence type="predicted"/>
<dbReference type="PRINTS" id="PR00032">
    <property type="entry name" value="HTHARAC"/>
</dbReference>
<dbReference type="Pfam" id="PF12833">
    <property type="entry name" value="HTH_18"/>
    <property type="match status" value="1"/>
</dbReference>
<reference evidence="5 6" key="1">
    <citation type="submission" date="2020-01" db="EMBL/GenBank/DDBJ databases">
        <title>Polyphasic characterisation and genomic insights into a novel alkali tolerant bacterium VR-M41.</title>
        <authorList>
            <person name="Vemuluri V.R."/>
        </authorList>
    </citation>
    <scope>NUCLEOTIDE SEQUENCE [LARGE SCALE GENOMIC DNA]</scope>
    <source>
        <strain evidence="5 6">VR-M41</strain>
    </source>
</reference>
<dbReference type="SUPFAM" id="SSF51215">
    <property type="entry name" value="Regulatory protein AraC"/>
    <property type="match status" value="1"/>
</dbReference>
<evidence type="ECO:0000256" key="2">
    <source>
        <dbReference type="ARBA" id="ARBA00023125"/>
    </source>
</evidence>
<dbReference type="PANTHER" id="PTHR43280:SF2">
    <property type="entry name" value="HTH-TYPE TRANSCRIPTIONAL REGULATOR EXSA"/>
    <property type="match status" value="1"/>
</dbReference>
<dbReference type="Gene3D" id="1.10.10.60">
    <property type="entry name" value="Homeodomain-like"/>
    <property type="match status" value="2"/>
</dbReference>
<accession>A0ABX0FBN9</accession>
<dbReference type="SMART" id="SM00342">
    <property type="entry name" value="HTH_ARAC"/>
    <property type="match status" value="1"/>
</dbReference>